<reference evidence="1 2" key="2">
    <citation type="journal article" date="2017" name="Nature">
        <title>The Apostasia genome and the evolution of orchids.</title>
        <authorList>
            <person name="Zhang G.Q."/>
            <person name="Liu K.W."/>
            <person name="Li Z."/>
            <person name="Lohaus R."/>
            <person name="Hsiao Y.Y."/>
            <person name="Niu S.C."/>
            <person name="Wang J.Y."/>
            <person name="Lin Y.C."/>
            <person name="Xu Q."/>
            <person name="Chen L.J."/>
            <person name="Yoshida K."/>
            <person name="Fujiwara S."/>
            <person name="Wang Z.W."/>
            <person name="Zhang Y.Q."/>
            <person name="Mitsuda N."/>
            <person name="Wang M."/>
            <person name="Liu G.H."/>
            <person name="Pecoraro L."/>
            <person name="Huang H.X."/>
            <person name="Xiao X.J."/>
            <person name="Lin M."/>
            <person name="Wu X.Y."/>
            <person name="Wu W.L."/>
            <person name="Chen Y.Y."/>
            <person name="Chang S.B."/>
            <person name="Sakamoto S."/>
            <person name="Ohme-Takagi M."/>
            <person name="Yagi M."/>
            <person name="Zeng S.J."/>
            <person name="Shen C.Y."/>
            <person name="Yeh C.M."/>
            <person name="Luo Y.B."/>
            <person name="Tsai W.C."/>
            <person name="Van de Peer Y."/>
            <person name="Liu Z.J."/>
        </authorList>
    </citation>
    <scope>NUCLEOTIDE SEQUENCE [LARGE SCALE GENOMIC DNA]</scope>
    <source>
        <tissue evidence="1">The whole plant</tissue>
    </source>
</reference>
<reference evidence="1 2" key="1">
    <citation type="journal article" date="2016" name="Sci. Rep.">
        <title>The Dendrobium catenatum Lindl. genome sequence provides insights into polysaccharide synthase, floral development and adaptive evolution.</title>
        <authorList>
            <person name="Zhang G.Q."/>
            <person name="Xu Q."/>
            <person name="Bian C."/>
            <person name="Tsai W.C."/>
            <person name="Yeh C.M."/>
            <person name="Liu K.W."/>
            <person name="Yoshida K."/>
            <person name="Zhang L.S."/>
            <person name="Chang S.B."/>
            <person name="Chen F."/>
            <person name="Shi Y."/>
            <person name="Su Y.Y."/>
            <person name="Zhang Y.Q."/>
            <person name="Chen L.J."/>
            <person name="Yin Y."/>
            <person name="Lin M."/>
            <person name="Huang H."/>
            <person name="Deng H."/>
            <person name="Wang Z.W."/>
            <person name="Zhu S.L."/>
            <person name="Zhao X."/>
            <person name="Deng C."/>
            <person name="Niu S.C."/>
            <person name="Huang J."/>
            <person name="Wang M."/>
            <person name="Liu G.H."/>
            <person name="Yang H.J."/>
            <person name="Xiao X.J."/>
            <person name="Hsiao Y.Y."/>
            <person name="Wu W.L."/>
            <person name="Chen Y.Y."/>
            <person name="Mitsuda N."/>
            <person name="Ohme-Takagi M."/>
            <person name="Luo Y.B."/>
            <person name="Van de Peer Y."/>
            <person name="Liu Z.J."/>
        </authorList>
    </citation>
    <scope>NUCLEOTIDE SEQUENCE [LARGE SCALE GENOMIC DNA]</scope>
    <source>
        <tissue evidence="1">The whole plant</tissue>
    </source>
</reference>
<protein>
    <submittedName>
        <fullName evidence="1">Uncharacterized protein</fullName>
    </submittedName>
</protein>
<sequence length="76" mass="8813">MIMPILWIYRVNSRPPTPSMSPTFSNTIHLMIPPSVVLRWIPALLKTGRPDAAHMWNIHVATWMGRNPLSHNRFQL</sequence>
<keyword evidence="2" id="KW-1185">Reference proteome</keyword>
<dbReference type="AlphaFoldDB" id="A0A2I0WI32"/>
<dbReference type="Proteomes" id="UP000233837">
    <property type="component" value="Unassembled WGS sequence"/>
</dbReference>
<evidence type="ECO:0000313" key="2">
    <source>
        <dbReference type="Proteomes" id="UP000233837"/>
    </source>
</evidence>
<proteinExistence type="predicted"/>
<dbReference type="EMBL" id="KZ502614">
    <property type="protein sequence ID" value="PKU75325.1"/>
    <property type="molecule type" value="Genomic_DNA"/>
</dbReference>
<name>A0A2I0WI32_9ASPA</name>
<gene>
    <name evidence="1" type="ORF">MA16_Dca016107</name>
</gene>
<evidence type="ECO:0000313" key="1">
    <source>
        <dbReference type="EMBL" id="PKU75325.1"/>
    </source>
</evidence>
<organism evidence="1 2">
    <name type="scientific">Dendrobium catenatum</name>
    <dbReference type="NCBI Taxonomy" id="906689"/>
    <lineage>
        <taxon>Eukaryota</taxon>
        <taxon>Viridiplantae</taxon>
        <taxon>Streptophyta</taxon>
        <taxon>Embryophyta</taxon>
        <taxon>Tracheophyta</taxon>
        <taxon>Spermatophyta</taxon>
        <taxon>Magnoliopsida</taxon>
        <taxon>Liliopsida</taxon>
        <taxon>Asparagales</taxon>
        <taxon>Orchidaceae</taxon>
        <taxon>Epidendroideae</taxon>
        <taxon>Malaxideae</taxon>
        <taxon>Dendrobiinae</taxon>
        <taxon>Dendrobium</taxon>
    </lineage>
</organism>
<accession>A0A2I0WI32</accession>